<dbReference type="InterPro" id="IPR015897">
    <property type="entry name" value="CHK_kinase-like"/>
</dbReference>
<keyword evidence="2" id="KW-0418">Kinase</keyword>
<dbReference type="RefSeq" id="WP_235632187.1">
    <property type="nucleotide sequence ID" value="NZ_LT629971.1"/>
</dbReference>
<dbReference type="EMBL" id="LT629971">
    <property type="protein sequence ID" value="SEH53541.1"/>
    <property type="molecule type" value="Genomic_DNA"/>
</dbReference>
<evidence type="ECO:0000313" key="2">
    <source>
        <dbReference type="EMBL" id="SEH53541.1"/>
    </source>
</evidence>
<dbReference type="SUPFAM" id="SSF56112">
    <property type="entry name" value="Protein kinase-like (PK-like)"/>
    <property type="match status" value="1"/>
</dbReference>
<dbReference type="Gene3D" id="3.90.1200.10">
    <property type="match status" value="1"/>
</dbReference>
<accession>A0A1H6J3M6</accession>
<reference evidence="3" key="1">
    <citation type="submission" date="2016-10" db="EMBL/GenBank/DDBJ databases">
        <authorList>
            <person name="Varghese N."/>
            <person name="Submissions S."/>
        </authorList>
    </citation>
    <scope>NUCLEOTIDE SEQUENCE [LARGE SCALE GENOMIC DNA]</scope>
    <source>
        <strain evidence="3">DSM 45405</strain>
    </source>
</reference>
<proteinExistence type="predicted"/>
<keyword evidence="2" id="KW-0808">Transferase</keyword>
<sequence>MDVVTDRTAGIDGAVRTGRALAEAAAAVLPLRWVRADFPLTAADVDPGFLTRALRDVAGGATVVAARPVGGTSGTTDRVRLDLSWDRDSGDLPRHVFIKSTPTSAKNRTMVAALALARNEALFYRHARSALSERSAPRCFSAHAGMGARHLLVLEDLTDRGGEPKALCDDVDAGYARAMMVTLGELHATFWDSPRLRGDLDFVRPERERPGFPLLLRQFRQVRSKLLKSAEYELPREVREMAAFVNANDWALHANWDKGPQTVIHGDTHLGNTFGLGDGGVGLLDWQVLYRAPGMRDVAYFLVTSVPVEVRRAHTDELLQTYLETLARNGVPAVPTRDQAWDALCLFAFDAWDSAAITLVWPGLQAPENVAKSVERANAAIVDLDVMPVLRRSI</sequence>
<dbReference type="InterPro" id="IPR011009">
    <property type="entry name" value="Kinase-like_dom_sf"/>
</dbReference>
<name>A0A1H6J3M6_MYCRU</name>
<organism evidence="2 3">
    <name type="scientific">Mycolicibacterium rutilum</name>
    <name type="common">Mycobacterium rutilum</name>
    <dbReference type="NCBI Taxonomy" id="370526"/>
    <lineage>
        <taxon>Bacteria</taxon>
        <taxon>Bacillati</taxon>
        <taxon>Actinomycetota</taxon>
        <taxon>Actinomycetes</taxon>
        <taxon>Mycobacteriales</taxon>
        <taxon>Mycobacteriaceae</taxon>
        <taxon>Mycolicibacterium</taxon>
    </lineage>
</organism>
<dbReference type="GO" id="GO:0016301">
    <property type="term" value="F:kinase activity"/>
    <property type="evidence" value="ECO:0007669"/>
    <property type="project" value="UniProtKB-KW"/>
</dbReference>
<dbReference type="InterPro" id="IPR004119">
    <property type="entry name" value="EcKL"/>
</dbReference>
<dbReference type="PANTHER" id="PTHR11012">
    <property type="entry name" value="PROTEIN KINASE-LIKE DOMAIN-CONTAINING"/>
    <property type="match status" value="1"/>
</dbReference>
<dbReference type="Proteomes" id="UP000182915">
    <property type="component" value="Chromosome I"/>
</dbReference>
<dbReference type="AlphaFoldDB" id="A0A1H6J3M6"/>
<evidence type="ECO:0000313" key="3">
    <source>
        <dbReference type="Proteomes" id="UP000182915"/>
    </source>
</evidence>
<dbReference type="PANTHER" id="PTHR11012:SF30">
    <property type="entry name" value="PROTEIN KINASE-LIKE DOMAIN-CONTAINING"/>
    <property type="match status" value="1"/>
</dbReference>
<dbReference type="SMART" id="SM00587">
    <property type="entry name" value="CHK"/>
    <property type="match status" value="1"/>
</dbReference>
<dbReference type="Pfam" id="PF02958">
    <property type="entry name" value="EcKL"/>
    <property type="match status" value="1"/>
</dbReference>
<gene>
    <name evidence="2" type="ORF">SAMN04489835_1116</name>
</gene>
<dbReference type="STRING" id="370526.SAMN04489835_1116"/>
<keyword evidence="3" id="KW-1185">Reference proteome</keyword>
<evidence type="ECO:0000259" key="1">
    <source>
        <dbReference type="SMART" id="SM00587"/>
    </source>
</evidence>
<feature type="domain" description="CHK kinase-like" evidence="1">
    <location>
        <begin position="152"/>
        <end position="332"/>
    </location>
</feature>
<protein>
    <submittedName>
        <fullName evidence="2">Ecdysteroid kinase</fullName>
    </submittedName>
</protein>